<dbReference type="Gene3D" id="3.90.70.10">
    <property type="entry name" value="Cysteine proteinases"/>
    <property type="match status" value="1"/>
</dbReference>
<dbReference type="InterPro" id="IPR023346">
    <property type="entry name" value="Lysozyme-like_dom_sf"/>
</dbReference>
<feature type="non-terminal residue" evidence="3">
    <location>
        <position position="1"/>
    </location>
</feature>
<feature type="domain" description="Peptidase C39-like" evidence="1">
    <location>
        <begin position="139"/>
        <end position="268"/>
    </location>
</feature>
<evidence type="ECO:0000259" key="2">
    <source>
        <dbReference type="Pfam" id="PF13702"/>
    </source>
</evidence>
<protein>
    <submittedName>
        <fullName evidence="3">C39 family peptidase</fullName>
    </submittedName>
</protein>
<comment type="caution">
    <text evidence="3">The sequence shown here is derived from an EMBL/GenBank/DDBJ whole genome shotgun (WGS) entry which is preliminary data.</text>
</comment>
<name>A0ABV1DWV8_9FIRM</name>
<dbReference type="RefSeq" id="WP_349064848.1">
    <property type="nucleotide sequence ID" value="NZ_JBBMFP010000063.1"/>
</dbReference>
<accession>A0ABV1DWV8</accession>
<dbReference type="Gene3D" id="1.10.530.10">
    <property type="match status" value="1"/>
</dbReference>
<dbReference type="Pfam" id="PF13702">
    <property type="entry name" value="Lysozyme_like"/>
    <property type="match status" value="1"/>
</dbReference>
<dbReference type="EMBL" id="JBBMFP010000063">
    <property type="protein sequence ID" value="MEQ2434460.1"/>
    <property type="molecule type" value="Genomic_DNA"/>
</dbReference>
<dbReference type="Proteomes" id="UP001457898">
    <property type="component" value="Unassembled WGS sequence"/>
</dbReference>
<keyword evidence="4" id="KW-1185">Reference proteome</keyword>
<dbReference type="InterPro" id="IPR047194">
    <property type="entry name" value="CwlT-like_lysozyme"/>
</dbReference>
<proteinExistence type="predicted"/>
<sequence>GQGTDPMQAAEGAYNTRYPHVPNGITDPAYSIACGVQELKNALTLAGVKGSTDMVNIRIALQAYNFGPGYIQWMQRKGYFEWSFGTACEFAAGTGWGQRADPDHPAGPWSYGDQYYPEHVLRYYTIKQGTGALPEGGLPIPVYNQNDYQEPYGRGTIAGYGCGPASFSMVVSYLRNEAISPADVVAWCGNSYYVPGQGTSWNFFGEAAAHYGIGPVTTTTSPEVVLRALQEGRPVISSQGPGLFTGGGHYIVLRGITAEGKILVNDPNDNTQKQYNTRPFDLYAEINNTCRQYWIFEPKR</sequence>
<evidence type="ECO:0000313" key="3">
    <source>
        <dbReference type="EMBL" id="MEQ2434460.1"/>
    </source>
</evidence>
<feature type="domain" description="CwlT-like lysozyme" evidence="2">
    <location>
        <begin position="1"/>
        <end position="90"/>
    </location>
</feature>
<dbReference type="SUPFAM" id="SSF53955">
    <property type="entry name" value="Lysozyme-like"/>
    <property type="match status" value="1"/>
</dbReference>
<gene>
    <name evidence="3" type="ORF">WMO65_26080</name>
</gene>
<evidence type="ECO:0000313" key="4">
    <source>
        <dbReference type="Proteomes" id="UP001457898"/>
    </source>
</evidence>
<dbReference type="Pfam" id="PF13529">
    <property type="entry name" value="Peptidase_C39_2"/>
    <property type="match status" value="1"/>
</dbReference>
<dbReference type="InterPro" id="IPR039564">
    <property type="entry name" value="Peptidase_C39-like"/>
</dbReference>
<reference evidence="3 4" key="1">
    <citation type="submission" date="2024-03" db="EMBL/GenBank/DDBJ databases">
        <title>Human intestinal bacterial collection.</title>
        <authorList>
            <person name="Pauvert C."/>
            <person name="Hitch T.C.A."/>
            <person name="Clavel T."/>
        </authorList>
    </citation>
    <scope>NUCLEOTIDE SEQUENCE [LARGE SCALE GENOMIC DNA]</scope>
    <source>
        <strain evidence="3 4">CLA-SR-H028</strain>
    </source>
</reference>
<evidence type="ECO:0000259" key="1">
    <source>
        <dbReference type="Pfam" id="PF13529"/>
    </source>
</evidence>
<organism evidence="3 4">
    <name type="scientific">Blautia caccae</name>
    <dbReference type="NCBI Taxonomy" id="3133175"/>
    <lineage>
        <taxon>Bacteria</taxon>
        <taxon>Bacillati</taxon>
        <taxon>Bacillota</taxon>
        <taxon>Clostridia</taxon>
        <taxon>Lachnospirales</taxon>
        <taxon>Lachnospiraceae</taxon>
        <taxon>Blautia</taxon>
    </lineage>
</organism>